<dbReference type="NCBIfam" id="TIGR03792">
    <property type="entry name" value="TIGR03792 family protein"/>
    <property type="match status" value="1"/>
</dbReference>
<proteinExistence type="predicted"/>
<dbReference type="Pfam" id="PF03992">
    <property type="entry name" value="ABM"/>
    <property type="match status" value="1"/>
</dbReference>
<dbReference type="SUPFAM" id="SSF54909">
    <property type="entry name" value="Dimeric alpha+beta barrel"/>
    <property type="match status" value="1"/>
</dbReference>
<gene>
    <name evidence="2" type="ORF">BH720_13930</name>
</gene>
<dbReference type="InterPro" id="IPR007138">
    <property type="entry name" value="ABM_dom"/>
</dbReference>
<comment type="caution">
    <text evidence="2">The sequence shown here is derived from an EMBL/GenBank/DDBJ whole genome shotgun (WGS) entry which is preliminary data.</text>
</comment>
<sequence>MVIEWLRFQVPTALREKFIQLDDRIWSPFLASYPGYLSKEIWINPDEETEIAIAIRWESLEAWKSIPSERLQQVEAEFSQAMSGDYQLLEGKAYQVRKFPQTAPTS</sequence>
<evidence type="ECO:0000313" key="2">
    <source>
        <dbReference type="EMBL" id="OEJ74570.1"/>
    </source>
</evidence>
<dbReference type="AlphaFoldDB" id="A0A1E5QIT8"/>
<accession>A0A1E5QIT8</accession>
<dbReference type="OrthoDB" id="531457at2"/>
<organism evidence="2">
    <name type="scientific">Desertifilum tharense IPPAS B-1220</name>
    <dbReference type="NCBI Taxonomy" id="1781255"/>
    <lineage>
        <taxon>Bacteria</taxon>
        <taxon>Bacillati</taxon>
        <taxon>Cyanobacteriota</taxon>
        <taxon>Cyanophyceae</taxon>
        <taxon>Desertifilales</taxon>
        <taxon>Desertifilaceae</taxon>
        <taxon>Desertifilum</taxon>
    </lineage>
</organism>
<name>A0A1E5QIT8_9CYAN</name>
<dbReference type="InterPro" id="IPR011008">
    <property type="entry name" value="Dimeric_a/b-barrel"/>
</dbReference>
<dbReference type="STRING" id="1781255.BH720_13930"/>
<evidence type="ECO:0000259" key="1">
    <source>
        <dbReference type="Pfam" id="PF03992"/>
    </source>
</evidence>
<dbReference type="RefSeq" id="WP_069967822.1">
    <property type="nucleotide sequence ID" value="NZ_CM124774.1"/>
</dbReference>
<protein>
    <submittedName>
        <fullName evidence="2">Cyanobacterial protein, TIGR03792 family</fullName>
    </submittedName>
</protein>
<dbReference type="EMBL" id="MJGC01000065">
    <property type="protein sequence ID" value="OEJ74570.1"/>
    <property type="molecule type" value="Genomic_DNA"/>
</dbReference>
<feature type="domain" description="ABM" evidence="1">
    <location>
        <begin position="1"/>
        <end position="64"/>
    </location>
</feature>
<reference evidence="2" key="1">
    <citation type="submission" date="2016-09" db="EMBL/GenBank/DDBJ databases">
        <title>Draft genome of thermotolerant cyanobacterium Desertifilum sp. strain IPPAS B-1220.</title>
        <authorList>
            <person name="Sinetova M.A."/>
            <person name="Bolakhan K."/>
            <person name="Zayadan B.K."/>
            <person name="Mironov K.S."/>
            <person name="Ustinova V."/>
            <person name="Kupriyanova E.V."/>
            <person name="Sidorov R.A."/>
            <person name="Skrypnik A.N."/>
            <person name="Gogoleva N.E."/>
            <person name="Gogolev Y.V."/>
            <person name="Los D.A."/>
        </authorList>
    </citation>
    <scope>NUCLEOTIDE SEQUENCE [LARGE SCALE GENOMIC DNA]</scope>
    <source>
        <strain evidence="2">IPPAS B-1220</strain>
    </source>
</reference>
<dbReference type="InterPro" id="IPR022512">
    <property type="entry name" value="CHP03792"/>
</dbReference>
<dbReference type="Gene3D" id="3.30.70.100">
    <property type="match status" value="1"/>
</dbReference>